<dbReference type="Gene3D" id="3.10.310.50">
    <property type="match status" value="1"/>
</dbReference>
<dbReference type="PANTHER" id="PTHR30373">
    <property type="entry name" value="UPF0603 PROTEIN YGCG"/>
    <property type="match status" value="1"/>
</dbReference>
<comment type="caution">
    <text evidence="3">The sequence shown here is derived from an EMBL/GenBank/DDBJ whole genome shotgun (WGS) entry which is preliminary data.</text>
</comment>
<evidence type="ECO:0000256" key="1">
    <source>
        <dbReference type="SAM" id="Phobius"/>
    </source>
</evidence>
<dbReference type="Pfam" id="PF04536">
    <property type="entry name" value="TPM_phosphatase"/>
    <property type="match status" value="1"/>
</dbReference>
<name>A0A5M6CW58_9BACT</name>
<dbReference type="Proteomes" id="UP000323632">
    <property type="component" value="Unassembled WGS sequence"/>
</dbReference>
<dbReference type="AlphaFoldDB" id="A0A5M6CW58"/>
<dbReference type="InterPro" id="IPR007621">
    <property type="entry name" value="TPM_dom"/>
</dbReference>
<proteinExistence type="predicted"/>
<gene>
    <name evidence="3" type="ORF">F0919_00620</name>
</gene>
<protein>
    <submittedName>
        <fullName evidence="3">TPM domain-containing protein</fullName>
    </submittedName>
</protein>
<reference evidence="3 4" key="1">
    <citation type="submission" date="2019-09" db="EMBL/GenBank/DDBJ databases">
        <title>Genome sequence and assembly of Taibaiella sp.</title>
        <authorList>
            <person name="Chhetri G."/>
        </authorList>
    </citation>
    <scope>NUCLEOTIDE SEQUENCE [LARGE SCALE GENOMIC DNA]</scope>
    <source>
        <strain evidence="3 4">KVB11</strain>
    </source>
</reference>
<keyword evidence="4" id="KW-1185">Reference proteome</keyword>
<accession>A0A5M6CW58</accession>
<dbReference type="PANTHER" id="PTHR30373:SF2">
    <property type="entry name" value="UPF0603 PROTEIN YGCG"/>
    <property type="match status" value="1"/>
</dbReference>
<keyword evidence="1" id="KW-0812">Transmembrane</keyword>
<sequence length="235" mass="24270">MNPPRLVNDFAGMMNPDQQADLEQILLNYEKASSTQIAIVTVQTLNDHDVAEYTIELAHRWQIGQSKKNNGVLILASAGDRKMWIATGYGMEGVLPDALVGRIVRNEMRPEFKDGNYYQGFKNAVSAIIAASKGEYTNEDKGSDDRKGTGAGFIVLFIIIIIVLAVIKGGGGRGGGNYMSRRGGDFLTGAIIGSLLNGGGRSGGGSWGGGSSGGGGGFGGFGGGGFGGGGAGGSW</sequence>
<dbReference type="EMBL" id="VWSH01000001">
    <property type="protein sequence ID" value="KAA5537489.1"/>
    <property type="molecule type" value="Genomic_DNA"/>
</dbReference>
<evidence type="ECO:0000259" key="2">
    <source>
        <dbReference type="Pfam" id="PF04536"/>
    </source>
</evidence>
<organism evidence="3 4">
    <name type="scientific">Taibaiella lutea</name>
    <dbReference type="NCBI Taxonomy" id="2608001"/>
    <lineage>
        <taxon>Bacteria</taxon>
        <taxon>Pseudomonadati</taxon>
        <taxon>Bacteroidota</taxon>
        <taxon>Chitinophagia</taxon>
        <taxon>Chitinophagales</taxon>
        <taxon>Chitinophagaceae</taxon>
        <taxon>Taibaiella</taxon>
    </lineage>
</organism>
<evidence type="ECO:0000313" key="4">
    <source>
        <dbReference type="Proteomes" id="UP000323632"/>
    </source>
</evidence>
<keyword evidence="1" id="KW-0472">Membrane</keyword>
<feature type="transmembrane region" description="Helical" evidence="1">
    <location>
        <begin position="151"/>
        <end position="171"/>
    </location>
</feature>
<keyword evidence="1" id="KW-1133">Transmembrane helix</keyword>
<feature type="domain" description="TPM" evidence="2">
    <location>
        <begin position="7"/>
        <end position="130"/>
    </location>
</feature>
<evidence type="ECO:0000313" key="3">
    <source>
        <dbReference type="EMBL" id="KAA5537489.1"/>
    </source>
</evidence>